<evidence type="ECO:0000313" key="1">
    <source>
        <dbReference type="EMBL" id="RGV06591.1"/>
    </source>
</evidence>
<sequence>MASLITLGLSQIMVGTAAPDGTMPTAALTKIGKTYKDTCKMAQDASDVTEHFEEGRSAPEVRKKAKKIPALTFSIMDPDEAFLAKYVGGSSDAAKGWGFDGTEVVANVALKVETEQGLDISIPNADVEAVINADFSAKGIFLVDFTVTPCAVSSGKAIWAKAKTAK</sequence>
<dbReference type="EMBL" id="QRYT01000037">
    <property type="protein sequence ID" value="RGV06591.1"/>
    <property type="molecule type" value="Genomic_DNA"/>
</dbReference>
<reference evidence="1 2" key="1">
    <citation type="submission" date="2018-08" db="EMBL/GenBank/DDBJ databases">
        <title>A genome reference for cultivated species of the human gut microbiota.</title>
        <authorList>
            <person name="Zou Y."/>
            <person name="Xue W."/>
            <person name="Luo G."/>
        </authorList>
    </citation>
    <scope>NUCLEOTIDE SEQUENCE [LARGE SCALE GENOMIC DNA]</scope>
    <source>
        <strain evidence="1 2">AF14-8</strain>
    </source>
</reference>
<comment type="caution">
    <text evidence="1">The sequence shown here is derived from an EMBL/GenBank/DDBJ whole genome shotgun (WGS) entry which is preliminary data.</text>
</comment>
<evidence type="ECO:0000313" key="2">
    <source>
        <dbReference type="Proteomes" id="UP000285379"/>
    </source>
</evidence>
<dbReference type="RefSeq" id="WP_117866543.1">
    <property type="nucleotide sequence ID" value="NZ_QRYT01000037.1"/>
</dbReference>
<protein>
    <recommendedName>
        <fullName evidence="3">Phage tail protein</fullName>
    </recommendedName>
</protein>
<gene>
    <name evidence="1" type="ORF">DWW27_14660</name>
</gene>
<name>A0A412VJ66_PHOVU</name>
<accession>A0A412VJ66</accession>
<dbReference type="Proteomes" id="UP000285379">
    <property type="component" value="Unassembled WGS sequence"/>
</dbReference>
<organism evidence="1 2">
    <name type="scientific">Phocaeicola vulgatus</name>
    <name type="common">Bacteroides vulgatus</name>
    <dbReference type="NCBI Taxonomy" id="821"/>
    <lineage>
        <taxon>Bacteria</taxon>
        <taxon>Pseudomonadati</taxon>
        <taxon>Bacteroidota</taxon>
        <taxon>Bacteroidia</taxon>
        <taxon>Bacteroidales</taxon>
        <taxon>Bacteroidaceae</taxon>
        <taxon>Phocaeicola</taxon>
    </lineage>
</organism>
<dbReference type="AlphaFoldDB" id="A0A412VJ66"/>
<evidence type="ECO:0008006" key="3">
    <source>
        <dbReference type="Google" id="ProtNLM"/>
    </source>
</evidence>
<proteinExistence type="predicted"/>